<gene>
    <name evidence="3" type="ORF">SAMN05444280_11923</name>
</gene>
<dbReference type="InterPro" id="IPR046357">
    <property type="entry name" value="PPIase_dom_sf"/>
</dbReference>
<dbReference type="PANTHER" id="PTHR47245:SF2">
    <property type="entry name" value="PEPTIDYL-PROLYL CIS-TRANS ISOMERASE HP_0175-RELATED"/>
    <property type="match status" value="1"/>
</dbReference>
<evidence type="ECO:0000256" key="1">
    <source>
        <dbReference type="PROSITE-ProRule" id="PRU00278"/>
    </source>
</evidence>
<dbReference type="Gene3D" id="3.10.50.40">
    <property type="match status" value="2"/>
</dbReference>
<dbReference type="RefSeq" id="WP_073170092.1">
    <property type="nucleotide sequence ID" value="NZ_FQZE01000019.1"/>
</dbReference>
<evidence type="ECO:0000313" key="3">
    <source>
        <dbReference type="EMBL" id="SHJ42603.1"/>
    </source>
</evidence>
<keyword evidence="1" id="KW-0697">Rotamase</keyword>
<dbReference type="PANTHER" id="PTHR47245">
    <property type="entry name" value="PEPTIDYLPROLYL ISOMERASE"/>
    <property type="match status" value="1"/>
</dbReference>
<name>A0A1M6J7B2_9BACT</name>
<keyword evidence="4" id="KW-1185">Reference proteome</keyword>
<dbReference type="EMBL" id="FQZE01000019">
    <property type="protein sequence ID" value="SHJ42603.1"/>
    <property type="molecule type" value="Genomic_DNA"/>
</dbReference>
<feature type="domain" description="PpiC" evidence="2">
    <location>
        <begin position="228"/>
        <end position="331"/>
    </location>
</feature>
<reference evidence="3 4" key="1">
    <citation type="submission" date="2016-11" db="EMBL/GenBank/DDBJ databases">
        <authorList>
            <person name="Jaros S."/>
            <person name="Januszkiewicz K."/>
            <person name="Wedrychowicz H."/>
        </authorList>
    </citation>
    <scope>NUCLEOTIDE SEQUENCE [LARGE SCALE GENOMIC DNA]</scope>
    <source>
        <strain evidence="3 4">DSM 27063</strain>
    </source>
</reference>
<proteinExistence type="predicted"/>
<dbReference type="SUPFAM" id="SSF54534">
    <property type="entry name" value="FKBP-like"/>
    <property type="match status" value="2"/>
</dbReference>
<dbReference type="Proteomes" id="UP000184050">
    <property type="component" value="Unassembled WGS sequence"/>
</dbReference>
<organism evidence="3 4">
    <name type="scientific">Tangfeifania diversioriginum</name>
    <dbReference type="NCBI Taxonomy" id="1168035"/>
    <lineage>
        <taxon>Bacteria</taxon>
        <taxon>Pseudomonadati</taxon>
        <taxon>Bacteroidota</taxon>
        <taxon>Bacteroidia</taxon>
        <taxon>Marinilabiliales</taxon>
        <taxon>Prolixibacteraceae</taxon>
        <taxon>Tangfeifania</taxon>
    </lineage>
</organism>
<protein>
    <submittedName>
        <fullName evidence="3">Peptidyl-prolyl cis-trans isomerase SurA</fullName>
    </submittedName>
</protein>
<dbReference type="Pfam" id="PF13616">
    <property type="entry name" value="Rotamase_3"/>
    <property type="match status" value="2"/>
</dbReference>
<accession>A0A1M6J7B2</accession>
<dbReference type="GO" id="GO:0003755">
    <property type="term" value="F:peptidyl-prolyl cis-trans isomerase activity"/>
    <property type="evidence" value="ECO:0007669"/>
    <property type="project" value="UniProtKB-KW"/>
</dbReference>
<dbReference type="InterPro" id="IPR000297">
    <property type="entry name" value="PPIase_PpiC"/>
</dbReference>
<dbReference type="STRING" id="1168035.SAMN05444280_11923"/>
<dbReference type="PROSITE" id="PS50198">
    <property type="entry name" value="PPIC_PPIASE_2"/>
    <property type="match status" value="2"/>
</dbReference>
<dbReference type="AlphaFoldDB" id="A0A1M6J7B2"/>
<feature type="domain" description="PpiC" evidence="2">
    <location>
        <begin position="121"/>
        <end position="223"/>
    </location>
</feature>
<dbReference type="InterPro" id="IPR050245">
    <property type="entry name" value="PrsA_foldase"/>
</dbReference>
<keyword evidence="1 3" id="KW-0413">Isomerase</keyword>
<sequence>MKHTVFLIAGLILFSGLVWGQNEEILLTIDDIEISKAEFERIYRKNNQNLYDETEAKSPKEYLDMFIDYKLKVIEAQNLKMDTSTAFKTELAGYRKELAAPYLTDMKYDEKLIKELYNRMTKEINASHILLQVPENATYQKEQEVLKKANEIRAEILAGKPFSEAAVEYSEDPNAANNGGQLGYFTAFQMVAPFENAAFNTPVGEISEPVRSSFGYHLIKVHDLRPNKGEIKVAHIMKMFPQGVENFDKNELKKEIDSIYTELQNGADFADMARKLSDDKRSAMQGGEMPWFSAGRMIPEFSTPAFALENTGDMTPPVETPFGFHIIKKLDHRPVPSFEEAREQIEERVRRDPERSNSSQKAFVEKLKKEYNFEANSANLEKLKTNENPSEELLLFSIDNKDFHLNDFNAFLKKNGIENSNSLGHYNDWVAHEIIQLEDSKLEEKHPEFRYLMKEYHDGILLFNIMEEKIWGFASKDTAGLQKFYKKNKGIHQWGERFKGLIITCKSQETRQEAEKYFAAGMTAAEVEDLLNESGKKVEIEEGAWEEGANDVVDYYVWNGKKTTSFNPELTFIRGDKIPPEPKTLEEARGLYISDYQNHLEKEWLKKLRKKYKIKVNKKVLRSVPHV</sequence>
<evidence type="ECO:0000259" key="2">
    <source>
        <dbReference type="PROSITE" id="PS50198"/>
    </source>
</evidence>
<evidence type="ECO:0000313" key="4">
    <source>
        <dbReference type="Proteomes" id="UP000184050"/>
    </source>
</evidence>